<organism evidence="1 2">
    <name type="scientific">Klebsiella michiganensis</name>
    <dbReference type="NCBI Taxonomy" id="1134687"/>
    <lineage>
        <taxon>Bacteria</taxon>
        <taxon>Pseudomonadati</taxon>
        <taxon>Pseudomonadota</taxon>
        <taxon>Gammaproteobacteria</taxon>
        <taxon>Enterobacterales</taxon>
        <taxon>Enterobacteriaceae</taxon>
        <taxon>Klebsiella/Raoultella group</taxon>
        <taxon>Klebsiella</taxon>
    </lineage>
</organism>
<evidence type="ECO:0000313" key="2">
    <source>
        <dbReference type="Proteomes" id="UP000255050"/>
    </source>
</evidence>
<sequence length="48" mass="5616">MARARNHINVLEENMTLLMAQATANESLFQRCLISRRGWRRPIALMKC</sequence>
<evidence type="ECO:0000313" key="1">
    <source>
        <dbReference type="EMBL" id="STR42609.1"/>
    </source>
</evidence>
<reference evidence="1 2" key="1">
    <citation type="submission" date="2018-06" db="EMBL/GenBank/DDBJ databases">
        <authorList>
            <consortium name="Pathogen Informatics"/>
            <person name="Doyle S."/>
        </authorList>
    </citation>
    <scope>NUCLEOTIDE SEQUENCE [LARGE SCALE GENOMIC DNA]</scope>
    <source>
        <strain evidence="1 2">NCTC11694</strain>
    </source>
</reference>
<dbReference type="Pfam" id="PF04340">
    <property type="entry name" value="DUF484"/>
    <property type="match status" value="1"/>
</dbReference>
<accession>A0A7H4M2I3</accession>
<dbReference type="InterPro" id="IPR007435">
    <property type="entry name" value="DUF484"/>
</dbReference>
<dbReference type="EMBL" id="UGJR01000002">
    <property type="protein sequence ID" value="STR42609.1"/>
    <property type="molecule type" value="Genomic_DNA"/>
</dbReference>
<dbReference type="AlphaFoldDB" id="A0A7H4M2I3"/>
<gene>
    <name evidence="1" type="ORF">NCTC11694_03845</name>
</gene>
<dbReference type="Proteomes" id="UP000255050">
    <property type="component" value="Unassembled WGS sequence"/>
</dbReference>
<proteinExistence type="predicted"/>
<name>A0A7H4M2I3_9ENTR</name>
<protein>
    <submittedName>
        <fullName evidence="1">Protein of uncharacterized function, DUF484</fullName>
    </submittedName>
</protein>
<comment type="caution">
    <text evidence="1">The sequence shown here is derived from an EMBL/GenBank/DDBJ whole genome shotgun (WGS) entry which is preliminary data.</text>
</comment>